<dbReference type="Gene3D" id="3.30.200.20">
    <property type="entry name" value="Phosphorylase Kinase, domain 1"/>
    <property type="match status" value="1"/>
</dbReference>
<proteinExistence type="inferred from homology"/>
<dbReference type="GO" id="GO:0007165">
    <property type="term" value="P:signal transduction"/>
    <property type="evidence" value="ECO:0007669"/>
    <property type="project" value="TreeGrafter"/>
</dbReference>
<evidence type="ECO:0000256" key="11">
    <source>
        <dbReference type="SAM" id="MobiDB-lite"/>
    </source>
</evidence>
<keyword evidence="14" id="KW-1185">Reference proteome</keyword>
<keyword evidence="4 9" id="KW-0547">Nucleotide-binding</keyword>
<dbReference type="PROSITE" id="PS50011">
    <property type="entry name" value="PROTEIN_KINASE_DOM"/>
    <property type="match status" value="1"/>
</dbReference>
<dbReference type="AlphaFoldDB" id="A0A8S1JE98"/>
<dbReference type="PROSITE" id="PS00107">
    <property type="entry name" value="PROTEIN_KINASE_ATP"/>
    <property type="match status" value="1"/>
</dbReference>
<evidence type="ECO:0000256" key="2">
    <source>
        <dbReference type="ARBA" id="ARBA00022527"/>
    </source>
</evidence>
<evidence type="ECO:0000256" key="9">
    <source>
        <dbReference type="PROSITE-ProRule" id="PRU10141"/>
    </source>
</evidence>
<name>A0A8S1JE98_9CHLO</name>
<dbReference type="SUPFAM" id="SSF56112">
    <property type="entry name" value="Protein kinase-like (PK-like)"/>
    <property type="match status" value="1"/>
</dbReference>
<evidence type="ECO:0000256" key="5">
    <source>
        <dbReference type="ARBA" id="ARBA00022777"/>
    </source>
</evidence>
<dbReference type="PROSITE" id="PS00108">
    <property type="entry name" value="PROTEIN_KINASE_ST"/>
    <property type="match status" value="1"/>
</dbReference>
<evidence type="ECO:0000313" key="13">
    <source>
        <dbReference type="EMBL" id="CAD7704584.1"/>
    </source>
</evidence>
<dbReference type="InterPro" id="IPR000719">
    <property type="entry name" value="Prot_kinase_dom"/>
</dbReference>
<comment type="catalytic activity">
    <reaction evidence="7">
        <text>L-threonyl-[protein] + ATP = O-phospho-L-threonyl-[protein] + ADP + H(+)</text>
        <dbReference type="Rhea" id="RHEA:46608"/>
        <dbReference type="Rhea" id="RHEA-COMP:11060"/>
        <dbReference type="Rhea" id="RHEA-COMP:11605"/>
        <dbReference type="ChEBI" id="CHEBI:15378"/>
        <dbReference type="ChEBI" id="CHEBI:30013"/>
        <dbReference type="ChEBI" id="CHEBI:30616"/>
        <dbReference type="ChEBI" id="CHEBI:61977"/>
        <dbReference type="ChEBI" id="CHEBI:456216"/>
        <dbReference type="EC" id="2.7.11.1"/>
    </reaction>
</comment>
<dbReference type="FunFam" id="1.10.510.10:FF:000279">
    <property type="entry name" value="Non-specific serine/threonine protein kinase"/>
    <property type="match status" value="1"/>
</dbReference>
<evidence type="ECO:0000256" key="8">
    <source>
        <dbReference type="ARBA" id="ARBA00048679"/>
    </source>
</evidence>
<protein>
    <recommendedName>
        <fullName evidence="1">non-specific serine/threonine protein kinase</fullName>
        <ecNumber evidence="1">2.7.11.1</ecNumber>
    </recommendedName>
</protein>
<dbReference type="EC" id="2.7.11.1" evidence="1"/>
<dbReference type="Gene3D" id="3.30.310.80">
    <property type="entry name" value="Kinase associated domain 1, KA1"/>
    <property type="match status" value="1"/>
</dbReference>
<keyword evidence="5" id="KW-0418">Kinase</keyword>
<feature type="binding site" evidence="9">
    <location>
        <position position="45"/>
    </location>
    <ligand>
        <name>ATP</name>
        <dbReference type="ChEBI" id="CHEBI:30616"/>
    </ligand>
</feature>
<dbReference type="InterPro" id="IPR017441">
    <property type="entry name" value="Protein_kinase_ATP_BS"/>
</dbReference>
<evidence type="ECO:0000256" key="7">
    <source>
        <dbReference type="ARBA" id="ARBA00047899"/>
    </source>
</evidence>
<dbReference type="InterPro" id="IPR011009">
    <property type="entry name" value="Kinase-like_dom_sf"/>
</dbReference>
<dbReference type="PANTHER" id="PTHR43895:SF32">
    <property type="entry name" value="SERINE_THREONINE-PROTEIN KINASE CHK1"/>
    <property type="match status" value="1"/>
</dbReference>
<comment type="caution">
    <text evidence="13">The sequence shown here is derived from an EMBL/GenBank/DDBJ whole genome shotgun (WGS) entry which is preliminary data.</text>
</comment>
<accession>A0A8S1JE98</accession>
<dbReference type="InterPro" id="IPR008271">
    <property type="entry name" value="Ser/Thr_kinase_AS"/>
</dbReference>
<comment type="similarity">
    <text evidence="10">Belongs to the protein kinase superfamily.</text>
</comment>
<dbReference type="EMBL" id="CAJHUC010002928">
    <property type="protein sequence ID" value="CAD7704584.1"/>
    <property type="molecule type" value="Genomic_DNA"/>
</dbReference>
<dbReference type="GO" id="GO:0005524">
    <property type="term" value="F:ATP binding"/>
    <property type="evidence" value="ECO:0007669"/>
    <property type="project" value="UniProtKB-UniRule"/>
</dbReference>
<dbReference type="PANTHER" id="PTHR43895">
    <property type="entry name" value="CALCIUM/CALMODULIN-DEPENDENT PROTEIN KINASE KINASE-RELATED"/>
    <property type="match status" value="1"/>
</dbReference>
<evidence type="ECO:0000313" key="14">
    <source>
        <dbReference type="Proteomes" id="UP000708148"/>
    </source>
</evidence>
<organism evidence="13 14">
    <name type="scientific">Ostreobium quekettii</name>
    <dbReference type="NCBI Taxonomy" id="121088"/>
    <lineage>
        <taxon>Eukaryota</taxon>
        <taxon>Viridiplantae</taxon>
        <taxon>Chlorophyta</taxon>
        <taxon>core chlorophytes</taxon>
        <taxon>Ulvophyceae</taxon>
        <taxon>TCBD clade</taxon>
        <taxon>Bryopsidales</taxon>
        <taxon>Ostreobineae</taxon>
        <taxon>Ostreobiaceae</taxon>
        <taxon>Ostreobium</taxon>
    </lineage>
</organism>
<evidence type="ECO:0000259" key="12">
    <source>
        <dbReference type="PROSITE" id="PS50011"/>
    </source>
</evidence>
<comment type="catalytic activity">
    <reaction evidence="8">
        <text>L-seryl-[protein] + ATP = O-phospho-L-seryl-[protein] + ADP + H(+)</text>
        <dbReference type="Rhea" id="RHEA:17989"/>
        <dbReference type="Rhea" id="RHEA-COMP:9863"/>
        <dbReference type="Rhea" id="RHEA-COMP:11604"/>
        <dbReference type="ChEBI" id="CHEBI:15378"/>
        <dbReference type="ChEBI" id="CHEBI:29999"/>
        <dbReference type="ChEBI" id="CHEBI:30616"/>
        <dbReference type="ChEBI" id="CHEBI:83421"/>
        <dbReference type="ChEBI" id="CHEBI:456216"/>
        <dbReference type="EC" id="2.7.11.1"/>
    </reaction>
</comment>
<sequence length="469" mass="52437">MTGLARRSFRKQVGDYYLGRTIGEGAYAKVKYGENVKTGERVAIKILNKKDLIEDEMVEQIKKEIAITKALKHPNVVDLIEVMASKDKIYMVMELLTGGELFDQIAAEGPMTECKARKVFQQLLDALDYCHQEGVFHRDLKPENVLLSGNGSVKLSDFGLGAATMTQSMSPDGFLRTTCGTPNYVAPEVLKRRGYHGAPADIWSLGVVLYVVVVGQLPFDDRSLPRLFQKIAAADFDMPSHLSPELKDLLKRLMFPDPQKRIAIHEIRSHDWVDRDYTPVVPPELMSSPKAADAEDIFQENVELKRVVVGENSTDEPCSQGTTLHRSNSQYTAFHLIGTALDLSTLFENRREVIQRNTRFTCYGEPADVLNRISSSVCEVGGRVEPRNGDRIKIYFAISAQRTIAASAEVFDLLPGIQVVEIQRNRGDRRDFREFYTIITTALQDLMTSRDDDDAGSRSAPSCVSPQAV</sequence>
<keyword evidence="3" id="KW-0808">Transferase</keyword>
<evidence type="ECO:0000256" key="1">
    <source>
        <dbReference type="ARBA" id="ARBA00012513"/>
    </source>
</evidence>
<feature type="region of interest" description="Disordered" evidence="11">
    <location>
        <begin position="449"/>
        <end position="469"/>
    </location>
</feature>
<feature type="domain" description="Protein kinase" evidence="12">
    <location>
        <begin position="16"/>
        <end position="273"/>
    </location>
</feature>
<evidence type="ECO:0000256" key="6">
    <source>
        <dbReference type="ARBA" id="ARBA00022840"/>
    </source>
</evidence>
<dbReference type="Pfam" id="PF00069">
    <property type="entry name" value="Pkinase"/>
    <property type="match status" value="1"/>
</dbReference>
<dbReference type="Proteomes" id="UP000708148">
    <property type="component" value="Unassembled WGS sequence"/>
</dbReference>
<dbReference type="GO" id="GO:0004674">
    <property type="term" value="F:protein serine/threonine kinase activity"/>
    <property type="evidence" value="ECO:0007669"/>
    <property type="project" value="UniProtKB-KW"/>
</dbReference>
<dbReference type="FunFam" id="3.30.200.20:FF:000096">
    <property type="entry name" value="Non-specific serine/threonine protein kinase"/>
    <property type="match status" value="1"/>
</dbReference>
<gene>
    <name evidence="13" type="ORF">OSTQU699_LOCUS9939</name>
</gene>
<dbReference type="OrthoDB" id="193931at2759"/>
<dbReference type="Gene3D" id="1.10.510.10">
    <property type="entry name" value="Transferase(Phosphotransferase) domain 1"/>
    <property type="match status" value="1"/>
</dbReference>
<reference evidence="13" key="1">
    <citation type="submission" date="2020-12" db="EMBL/GenBank/DDBJ databases">
        <authorList>
            <person name="Iha C."/>
        </authorList>
    </citation>
    <scope>NUCLEOTIDE SEQUENCE</scope>
</reference>
<dbReference type="SMART" id="SM00220">
    <property type="entry name" value="S_TKc"/>
    <property type="match status" value="1"/>
</dbReference>
<keyword evidence="6 9" id="KW-0067">ATP-binding</keyword>
<evidence type="ECO:0000256" key="3">
    <source>
        <dbReference type="ARBA" id="ARBA00022679"/>
    </source>
</evidence>
<evidence type="ECO:0000256" key="10">
    <source>
        <dbReference type="RuleBase" id="RU000304"/>
    </source>
</evidence>
<evidence type="ECO:0000256" key="4">
    <source>
        <dbReference type="ARBA" id="ARBA00022741"/>
    </source>
</evidence>
<keyword evidence="2 10" id="KW-0723">Serine/threonine-protein kinase</keyword>